<dbReference type="InterPro" id="IPR001611">
    <property type="entry name" value="Leu-rich_rpt"/>
</dbReference>
<evidence type="ECO:0000256" key="2">
    <source>
        <dbReference type="ARBA" id="ARBA00022614"/>
    </source>
</evidence>
<dbReference type="Gene3D" id="3.30.200.20">
    <property type="entry name" value="Phosphorylase Kinase, domain 1"/>
    <property type="match status" value="1"/>
</dbReference>
<dbReference type="GO" id="GO:0004672">
    <property type="term" value="F:protein kinase activity"/>
    <property type="evidence" value="ECO:0007669"/>
    <property type="project" value="InterPro"/>
</dbReference>
<dbReference type="InterPro" id="IPR013210">
    <property type="entry name" value="LRR_N_plant-typ"/>
</dbReference>
<sequence length="906" mass="98367">MEIQISIIVSILLLFQCTSIISGQQPKAVRLSSRTERLALFELRSTLGLRSKDWPRKSDPCSGWNGIKCRNDGRVIEISVSGLRRTRLGRLNPQFSVDSLGKFTHLTTFNASGFSLPGSIPDVFGETLNSLQILDLRGSSVINPIPSLLGNLSNLNQLYLSGNGITGIIPETLGQLSKLSVLDLSQNLITGSIPTSFTSLTNLTSLDLSSNFLAGPIPPSLGTLKSLQLLKLSNNSLSASIPAQLGDLSSLVELDLTTNSLSGSLPMDLRGLRNLKRMMVGDNDLDGTLPGNLFTSLNKLEFVVLARNNLSGPLPDSLWSVPDLRFLDVSYNNLTGILPSTGLSANASARVLNLSNNQFYGNLDSSFASISFIDLSGNYFEGKVADEALPVNSSLTSNCLQNVSSQKSLEDCTFFYKAKGMLFDNFGLPNASQPPTASPSRKKSRKWIFISVGVLGGLCVIALLVLVLVLCLRKRERGVDDQATRSVANSPPVGGTPGPSGVSKDFSEVGEVFTYEQLLRATGDFSESNLIKHGHSGDLFRGVLEGGTIVVIKRVDIRTMKKESYMVELELFGRVSHTRLVPFLGHSLGHDNEKLLVYRYMPNGDLSTSLYRKKRDDDESLQTLDWITRLKVAIGAAEGLSYLHHECNPPLVHRDVQASSILLDDKFEVRLGSLSEICSQEGDTHQSVITRLLRLPQSSDQGSSGSSAAICAYDVYCFGKVLLELVTGKLGISSSNDATTNEWLELTLPYISIYEKELVTKILDSYLLVDDDLLEEVWAMAIVAKSCLNPKPSKRPLMRYVLKALENPLKVVREENTGSARLRTTSSRGSWNASVFGSWRHSSSDITSAPGQNTTREGVGSSLKHLSAIGSQGSGGGDLSASNKKPSSDIFPEPSDLPDIERPRAD</sequence>
<keyword evidence="5" id="KW-0677">Repeat</keyword>
<keyword evidence="14" id="KW-1185">Reference proteome</keyword>
<keyword evidence="3 10" id="KW-0812">Transmembrane</keyword>
<evidence type="ECO:0000256" key="8">
    <source>
        <dbReference type="ARBA" id="ARBA00023180"/>
    </source>
</evidence>
<dbReference type="FunFam" id="3.80.10.10:FF:000041">
    <property type="entry name" value="LRR receptor-like serine/threonine-protein kinase ERECTA"/>
    <property type="match status" value="2"/>
</dbReference>
<comment type="caution">
    <text evidence="13">The sequence shown here is derived from an EMBL/GenBank/DDBJ whole genome shotgun (WGS) entry which is preliminary data.</text>
</comment>
<evidence type="ECO:0000256" key="5">
    <source>
        <dbReference type="ARBA" id="ARBA00022737"/>
    </source>
</evidence>
<dbReference type="AlphaFoldDB" id="A0AA41VCX7"/>
<evidence type="ECO:0000256" key="10">
    <source>
        <dbReference type="SAM" id="Phobius"/>
    </source>
</evidence>
<evidence type="ECO:0000256" key="1">
    <source>
        <dbReference type="ARBA" id="ARBA00004370"/>
    </source>
</evidence>
<protein>
    <recommendedName>
        <fullName evidence="12">Protein kinase domain-containing protein</fullName>
    </recommendedName>
</protein>
<dbReference type="Pfam" id="PF07714">
    <property type="entry name" value="PK_Tyr_Ser-Thr"/>
    <property type="match status" value="1"/>
</dbReference>
<dbReference type="PANTHER" id="PTHR48007:SF81">
    <property type="entry name" value="PROTEIN KINASE DOMAIN-CONTAINING PROTEIN"/>
    <property type="match status" value="1"/>
</dbReference>
<name>A0AA41VCX7_PAPNU</name>
<dbReference type="SUPFAM" id="SSF52058">
    <property type="entry name" value="L domain-like"/>
    <property type="match status" value="1"/>
</dbReference>
<feature type="region of interest" description="Disordered" evidence="9">
    <location>
        <begin position="481"/>
        <end position="501"/>
    </location>
</feature>
<keyword evidence="2" id="KW-0433">Leucine-rich repeat</keyword>
<reference evidence="13" key="1">
    <citation type="submission" date="2022-03" db="EMBL/GenBank/DDBJ databases">
        <title>A functionally conserved STORR gene fusion in Papaver species that diverged 16.8 million years ago.</title>
        <authorList>
            <person name="Catania T."/>
        </authorList>
    </citation>
    <scope>NUCLEOTIDE SEQUENCE</scope>
    <source>
        <strain evidence="13">S-191538</strain>
    </source>
</reference>
<evidence type="ECO:0000259" key="12">
    <source>
        <dbReference type="PROSITE" id="PS50011"/>
    </source>
</evidence>
<dbReference type="FunFam" id="3.30.200.20:FF:000433">
    <property type="entry name" value="Predicted protein"/>
    <property type="match status" value="1"/>
</dbReference>
<dbReference type="Proteomes" id="UP001177140">
    <property type="component" value="Unassembled WGS sequence"/>
</dbReference>
<keyword evidence="8" id="KW-0325">Glycoprotein</keyword>
<evidence type="ECO:0000313" key="14">
    <source>
        <dbReference type="Proteomes" id="UP001177140"/>
    </source>
</evidence>
<evidence type="ECO:0000256" key="11">
    <source>
        <dbReference type="SAM" id="SignalP"/>
    </source>
</evidence>
<evidence type="ECO:0000256" key="6">
    <source>
        <dbReference type="ARBA" id="ARBA00022989"/>
    </source>
</evidence>
<dbReference type="Pfam" id="PF08263">
    <property type="entry name" value="LRRNT_2"/>
    <property type="match status" value="1"/>
</dbReference>
<gene>
    <name evidence="13" type="ORF">MKW94_025708</name>
</gene>
<dbReference type="PANTHER" id="PTHR48007">
    <property type="entry name" value="LEUCINE-RICH REPEAT RECEPTOR-LIKE PROTEIN KINASE PXC1"/>
    <property type="match status" value="1"/>
</dbReference>
<dbReference type="PROSITE" id="PS51450">
    <property type="entry name" value="LRR"/>
    <property type="match status" value="1"/>
</dbReference>
<keyword evidence="7 10" id="KW-0472">Membrane</keyword>
<dbReference type="PROSITE" id="PS50011">
    <property type="entry name" value="PROTEIN_KINASE_DOM"/>
    <property type="match status" value="1"/>
</dbReference>
<keyword evidence="4 11" id="KW-0732">Signal</keyword>
<accession>A0AA41VCX7</accession>
<dbReference type="InterPro" id="IPR000719">
    <property type="entry name" value="Prot_kinase_dom"/>
</dbReference>
<keyword evidence="6 10" id="KW-1133">Transmembrane helix</keyword>
<feature type="transmembrane region" description="Helical" evidence="10">
    <location>
        <begin position="447"/>
        <end position="472"/>
    </location>
</feature>
<dbReference type="InterPro" id="IPR046959">
    <property type="entry name" value="PRK1-6/SRF4-like"/>
</dbReference>
<dbReference type="EMBL" id="JAJJMA010195556">
    <property type="protein sequence ID" value="MCL7038929.1"/>
    <property type="molecule type" value="Genomic_DNA"/>
</dbReference>
<feature type="compositionally biased region" description="Polar residues" evidence="9">
    <location>
        <begin position="841"/>
        <end position="856"/>
    </location>
</feature>
<feature type="signal peptide" evidence="11">
    <location>
        <begin position="1"/>
        <end position="23"/>
    </location>
</feature>
<comment type="subcellular location">
    <subcellularLocation>
        <location evidence="1">Membrane</location>
    </subcellularLocation>
</comment>
<dbReference type="GO" id="GO:0016020">
    <property type="term" value="C:membrane"/>
    <property type="evidence" value="ECO:0007669"/>
    <property type="project" value="UniProtKB-SubCell"/>
</dbReference>
<feature type="domain" description="Protein kinase" evidence="12">
    <location>
        <begin position="525"/>
        <end position="810"/>
    </location>
</feature>
<dbReference type="InterPro" id="IPR003591">
    <property type="entry name" value="Leu-rich_rpt_typical-subtyp"/>
</dbReference>
<dbReference type="InterPro" id="IPR011009">
    <property type="entry name" value="Kinase-like_dom_sf"/>
</dbReference>
<dbReference type="Gene3D" id="3.80.10.10">
    <property type="entry name" value="Ribonuclease Inhibitor"/>
    <property type="match status" value="3"/>
</dbReference>
<dbReference type="Pfam" id="PF13855">
    <property type="entry name" value="LRR_8"/>
    <property type="match status" value="2"/>
</dbReference>
<dbReference type="FunFam" id="1.10.510.10:FF:000448">
    <property type="entry name" value="Putative LRR receptor-like serine/threonine-protein kinase"/>
    <property type="match status" value="1"/>
</dbReference>
<feature type="chain" id="PRO_5041395958" description="Protein kinase domain-containing protein" evidence="11">
    <location>
        <begin position="24"/>
        <end position="906"/>
    </location>
</feature>
<dbReference type="Pfam" id="PF00560">
    <property type="entry name" value="LRR_1"/>
    <property type="match status" value="2"/>
</dbReference>
<dbReference type="InterPro" id="IPR032675">
    <property type="entry name" value="LRR_dom_sf"/>
</dbReference>
<evidence type="ECO:0000256" key="4">
    <source>
        <dbReference type="ARBA" id="ARBA00022729"/>
    </source>
</evidence>
<dbReference type="SUPFAM" id="SSF56112">
    <property type="entry name" value="Protein kinase-like (PK-like)"/>
    <property type="match status" value="1"/>
</dbReference>
<dbReference type="SMART" id="SM00369">
    <property type="entry name" value="LRR_TYP"/>
    <property type="match status" value="6"/>
</dbReference>
<dbReference type="GO" id="GO:0005524">
    <property type="term" value="F:ATP binding"/>
    <property type="evidence" value="ECO:0007669"/>
    <property type="project" value="InterPro"/>
</dbReference>
<evidence type="ECO:0000256" key="9">
    <source>
        <dbReference type="SAM" id="MobiDB-lite"/>
    </source>
</evidence>
<organism evidence="13 14">
    <name type="scientific">Papaver nudicaule</name>
    <name type="common">Iceland poppy</name>
    <dbReference type="NCBI Taxonomy" id="74823"/>
    <lineage>
        <taxon>Eukaryota</taxon>
        <taxon>Viridiplantae</taxon>
        <taxon>Streptophyta</taxon>
        <taxon>Embryophyta</taxon>
        <taxon>Tracheophyta</taxon>
        <taxon>Spermatophyta</taxon>
        <taxon>Magnoliopsida</taxon>
        <taxon>Ranunculales</taxon>
        <taxon>Papaveraceae</taxon>
        <taxon>Papaveroideae</taxon>
        <taxon>Papaver</taxon>
    </lineage>
</organism>
<evidence type="ECO:0000256" key="3">
    <source>
        <dbReference type="ARBA" id="ARBA00022692"/>
    </source>
</evidence>
<dbReference type="InterPro" id="IPR001245">
    <property type="entry name" value="Ser-Thr/Tyr_kinase_cat_dom"/>
</dbReference>
<proteinExistence type="predicted"/>
<dbReference type="Gene3D" id="1.10.510.10">
    <property type="entry name" value="Transferase(Phosphotransferase) domain 1"/>
    <property type="match status" value="1"/>
</dbReference>
<evidence type="ECO:0000313" key="13">
    <source>
        <dbReference type="EMBL" id="MCL7038929.1"/>
    </source>
</evidence>
<evidence type="ECO:0000256" key="7">
    <source>
        <dbReference type="ARBA" id="ARBA00023136"/>
    </source>
</evidence>
<feature type="region of interest" description="Disordered" evidence="9">
    <location>
        <begin position="841"/>
        <end position="906"/>
    </location>
</feature>